<name>A0A8S9PXZ6_BRACR</name>
<feature type="compositionally biased region" description="Basic and acidic residues" evidence="1">
    <location>
        <begin position="7"/>
        <end position="16"/>
    </location>
</feature>
<dbReference type="EMBL" id="QGKX02001290">
    <property type="protein sequence ID" value="KAF3535249.1"/>
    <property type="molecule type" value="Genomic_DNA"/>
</dbReference>
<feature type="compositionally biased region" description="Basic and acidic residues" evidence="1">
    <location>
        <begin position="30"/>
        <end position="50"/>
    </location>
</feature>
<reference evidence="2" key="1">
    <citation type="submission" date="2019-12" db="EMBL/GenBank/DDBJ databases">
        <title>Genome sequencing and annotation of Brassica cretica.</title>
        <authorList>
            <person name="Studholme D.J."/>
            <person name="Sarris P."/>
        </authorList>
    </citation>
    <scope>NUCLEOTIDE SEQUENCE</scope>
    <source>
        <strain evidence="2">PFS-109/04</strain>
        <tissue evidence="2">Leaf</tissue>
    </source>
</reference>
<organism evidence="2 3">
    <name type="scientific">Brassica cretica</name>
    <name type="common">Mustard</name>
    <dbReference type="NCBI Taxonomy" id="69181"/>
    <lineage>
        <taxon>Eukaryota</taxon>
        <taxon>Viridiplantae</taxon>
        <taxon>Streptophyta</taxon>
        <taxon>Embryophyta</taxon>
        <taxon>Tracheophyta</taxon>
        <taxon>Spermatophyta</taxon>
        <taxon>Magnoliopsida</taxon>
        <taxon>eudicotyledons</taxon>
        <taxon>Gunneridae</taxon>
        <taxon>Pentapetalae</taxon>
        <taxon>rosids</taxon>
        <taxon>malvids</taxon>
        <taxon>Brassicales</taxon>
        <taxon>Brassicaceae</taxon>
        <taxon>Brassiceae</taxon>
        <taxon>Brassica</taxon>
    </lineage>
</organism>
<evidence type="ECO:0000313" key="3">
    <source>
        <dbReference type="Proteomes" id="UP000712600"/>
    </source>
</evidence>
<gene>
    <name evidence="2" type="ORF">F2Q69_00021192</name>
</gene>
<accession>A0A8S9PXZ6</accession>
<evidence type="ECO:0000256" key="1">
    <source>
        <dbReference type="SAM" id="MobiDB-lite"/>
    </source>
</evidence>
<comment type="caution">
    <text evidence="2">The sequence shown here is derived from an EMBL/GenBank/DDBJ whole genome shotgun (WGS) entry which is preliminary data.</text>
</comment>
<feature type="region of interest" description="Disordered" evidence="1">
    <location>
        <begin position="1"/>
        <end position="63"/>
    </location>
</feature>
<dbReference type="Proteomes" id="UP000712600">
    <property type="component" value="Unassembled WGS sequence"/>
</dbReference>
<protein>
    <submittedName>
        <fullName evidence="2">Uncharacterized protein</fullName>
    </submittedName>
</protein>
<proteinExistence type="predicted"/>
<evidence type="ECO:0000313" key="2">
    <source>
        <dbReference type="EMBL" id="KAF3535249.1"/>
    </source>
</evidence>
<dbReference type="AlphaFoldDB" id="A0A8S9PXZ6"/>
<sequence>MLVKNHKALDRRDQSSKRLIPHTYTKGSKGRREQPEGERKPTPEKPEARLKTRNNLPNLQSILGGEYYPNLKWQTWRKGESQKRKQR</sequence>